<evidence type="ECO:0000256" key="4">
    <source>
        <dbReference type="ARBA" id="ARBA00023125"/>
    </source>
</evidence>
<reference evidence="12 13" key="1">
    <citation type="submission" date="2020-08" db="EMBL/GenBank/DDBJ databases">
        <title>Plant Genome Project.</title>
        <authorList>
            <person name="Zhang R.-G."/>
        </authorList>
    </citation>
    <scope>NUCLEOTIDE SEQUENCE [LARGE SCALE GENOMIC DNA]</scope>
    <source>
        <tissue evidence="12">Rhizome</tissue>
    </source>
</reference>
<dbReference type="GO" id="GO:0000981">
    <property type="term" value="F:DNA-binding transcription factor activity, RNA polymerase II-specific"/>
    <property type="evidence" value="ECO:0007669"/>
    <property type="project" value="InterPro"/>
</dbReference>
<keyword evidence="3" id="KW-0805">Transcription regulation</keyword>
<organism evidence="12 13">
    <name type="scientific">Zingiber officinale</name>
    <name type="common">Ginger</name>
    <name type="synonym">Amomum zingiber</name>
    <dbReference type="NCBI Taxonomy" id="94328"/>
    <lineage>
        <taxon>Eukaryota</taxon>
        <taxon>Viridiplantae</taxon>
        <taxon>Streptophyta</taxon>
        <taxon>Embryophyta</taxon>
        <taxon>Tracheophyta</taxon>
        <taxon>Spermatophyta</taxon>
        <taxon>Magnoliopsida</taxon>
        <taxon>Liliopsida</taxon>
        <taxon>Zingiberales</taxon>
        <taxon>Zingiberaceae</taxon>
        <taxon>Zingiber</taxon>
    </lineage>
</organism>
<protein>
    <recommendedName>
        <fullName evidence="11">Homeobox domain-containing protein</fullName>
    </recommendedName>
</protein>
<dbReference type="InterPro" id="IPR001356">
    <property type="entry name" value="HD"/>
</dbReference>
<evidence type="ECO:0000256" key="1">
    <source>
        <dbReference type="ARBA" id="ARBA00004123"/>
    </source>
</evidence>
<keyword evidence="4 8" id="KW-0238">DNA-binding</keyword>
<evidence type="ECO:0000256" key="2">
    <source>
        <dbReference type="ARBA" id="ARBA00006074"/>
    </source>
</evidence>
<evidence type="ECO:0000259" key="11">
    <source>
        <dbReference type="PROSITE" id="PS50071"/>
    </source>
</evidence>
<dbReference type="GO" id="GO:0043565">
    <property type="term" value="F:sequence-specific DNA binding"/>
    <property type="evidence" value="ECO:0007669"/>
    <property type="project" value="InterPro"/>
</dbReference>
<accession>A0A8J5I9M8</accession>
<dbReference type="Pfam" id="PF00046">
    <property type="entry name" value="Homeodomain"/>
    <property type="match status" value="1"/>
</dbReference>
<evidence type="ECO:0000256" key="6">
    <source>
        <dbReference type="ARBA" id="ARBA00023163"/>
    </source>
</evidence>
<evidence type="ECO:0000256" key="5">
    <source>
        <dbReference type="ARBA" id="ARBA00023155"/>
    </source>
</evidence>
<evidence type="ECO:0000256" key="7">
    <source>
        <dbReference type="ARBA" id="ARBA00023242"/>
    </source>
</evidence>
<dbReference type="PANTHER" id="PTHR45714">
    <property type="entry name" value="HOMEOBOX-LEUCINE ZIPPER PROTEIN HAT14"/>
    <property type="match status" value="1"/>
</dbReference>
<evidence type="ECO:0000313" key="13">
    <source>
        <dbReference type="Proteomes" id="UP000734854"/>
    </source>
</evidence>
<dbReference type="Gene3D" id="1.10.10.60">
    <property type="entry name" value="Homeodomain-like"/>
    <property type="match status" value="1"/>
</dbReference>
<gene>
    <name evidence="12" type="ORF">ZIOFF_005257</name>
</gene>
<proteinExistence type="inferred from homology"/>
<dbReference type="CDD" id="cd00086">
    <property type="entry name" value="homeodomain"/>
    <property type="match status" value="1"/>
</dbReference>
<dbReference type="PANTHER" id="PTHR45714:SF34">
    <property type="entry name" value="HOMEOBOX-LEUCINE ZIPPER PROTEIN HAT9"/>
    <property type="match status" value="1"/>
</dbReference>
<dbReference type="AlphaFoldDB" id="A0A8J5I9M8"/>
<comment type="similarity">
    <text evidence="2">Belongs to the HD-ZIP homeobox family. Class II subfamily.</text>
</comment>
<keyword evidence="7 8" id="KW-0539">Nucleus</keyword>
<dbReference type="EMBL" id="JACMSC010000002">
    <property type="protein sequence ID" value="KAG6531450.1"/>
    <property type="molecule type" value="Genomic_DNA"/>
</dbReference>
<keyword evidence="5 8" id="KW-0371">Homeobox</keyword>
<evidence type="ECO:0000256" key="9">
    <source>
        <dbReference type="RuleBase" id="RU000682"/>
    </source>
</evidence>
<dbReference type="InterPro" id="IPR003106">
    <property type="entry name" value="Leu_zip_homeo"/>
</dbReference>
<dbReference type="Proteomes" id="UP000734854">
    <property type="component" value="Unassembled WGS sequence"/>
</dbReference>
<keyword evidence="10" id="KW-0175">Coiled coil</keyword>
<dbReference type="Pfam" id="PF02183">
    <property type="entry name" value="HALZ"/>
    <property type="match status" value="1"/>
</dbReference>
<feature type="coiled-coil region" evidence="10">
    <location>
        <begin position="103"/>
        <end position="137"/>
    </location>
</feature>
<keyword evidence="6" id="KW-0804">Transcription</keyword>
<evidence type="ECO:0000256" key="10">
    <source>
        <dbReference type="SAM" id="Coils"/>
    </source>
</evidence>
<evidence type="ECO:0000256" key="3">
    <source>
        <dbReference type="ARBA" id="ARBA00023015"/>
    </source>
</evidence>
<keyword evidence="13" id="KW-1185">Reference proteome</keyword>
<name>A0A8J5I9M8_ZINOF</name>
<comment type="subcellular location">
    <subcellularLocation>
        <location evidence="1 8 9">Nucleus</location>
    </subcellularLocation>
</comment>
<dbReference type="GO" id="GO:0005634">
    <property type="term" value="C:nucleus"/>
    <property type="evidence" value="ECO:0007669"/>
    <property type="project" value="UniProtKB-SubCell"/>
</dbReference>
<feature type="domain" description="Homeobox" evidence="11">
    <location>
        <begin position="51"/>
        <end position="111"/>
    </location>
</feature>
<dbReference type="InterPro" id="IPR009057">
    <property type="entry name" value="Homeodomain-like_sf"/>
</dbReference>
<dbReference type="InterPro" id="IPR017970">
    <property type="entry name" value="Homeobox_CS"/>
</dbReference>
<dbReference type="InterPro" id="IPR050762">
    <property type="entry name" value="HD-ZIP_Homeobox_LZ_Class_II"/>
</dbReference>
<evidence type="ECO:0000313" key="12">
    <source>
        <dbReference type="EMBL" id="KAG6531450.1"/>
    </source>
</evidence>
<comment type="caution">
    <text evidence="12">The sequence shown here is derived from an EMBL/GenBank/DDBJ whole genome shotgun (WGS) entry which is preliminary data.</text>
</comment>
<dbReference type="SMART" id="SM00389">
    <property type="entry name" value="HOX"/>
    <property type="match status" value="1"/>
</dbReference>
<evidence type="ECO:0000256" key="8">
    <source>
        <dbReference type="PROSITE-ProRule" id="PRU00108"/>
    </source>
</evidence>
<dbReference type="PROSITE" id="PS00027">
    <property type="entry name" value="HOMEOBOX_1"/>
    <property type="match status" value="1"/>
</dbReference>
<dbReference type="PROSITE" id="PS50071">
    <property type="entry name" value="HOMEOBOX_2"/>
    <property type="match status" value="1"/>
</dbReference>
<sequence length="215" mass="25124">MIELEESNVTLSLAIAGPESLPIDKIPEEKKRRRTLFLARRREADNPSAKGSSKRKKLRLSKEQLNLLEKSFGAHATLVPEQKQELAQRLNLEARQVEVWFQNRRARTKLKQTEVDCELLKKRCQRLIDENTRLKKELIELSSGMQLCLKTCCWCNEMVGDHEIMDIVRLIVIQDESFQQMHGDVYNFGILVLEIVTLERAQIFLFELRCNIFQN</sequence>
<dbReference type="SUPFAM" id="SSF46689">
    <property type="entry name" value="Homeodomain-like"/>
    <property type="match status" value="1"/>
</dbReference>
<feature type="DNA-binding region" description="Homeobox" evidence="8">
    <location>
        <begin position="53"/>
        <end position="112"/>
    </location>
</feature>
<dbReference type="SMART" id="SM00340">
    <property type="entry name" value="HALZ"/>
    <property type="match status" value="1"/>
</dbReference>